<gene>
    <name evidence="2" type="ORF">HD600_000209</name>
</gene>
<comment type="caution">
    <text evidence="2">The sequence shown here is derived from an EMBL/GenBank/DDBJ whole genome shotgun (WGS) entry which is preliminary data.</text>
</comment>
<keyword evidence="1" id="KW-0472">Membrane</keyword>
<evidence type="ECO:0000313" key="3">
    <source>
        <dbReference type="Proteomes" id="UP000517712"/>
    </source>
</evidence>
<sequence>MRRNIQVLLGGVLLLVIASGALAVVWGLVSWFLSLPASSQTPIAALVGVVSVPLITYFTSRSLERRRSRENAIREKKTEIYDDLIRGLMQMLNLSKSEDPMTETEMVKLFSEAVPNLIAYGSRRVILAWNNFRKVAAHSAGDANATGHAFEDLLKAMRNDLGHPTATTGRGELLRMFITDYDESALAKKGR</sequence>
<dbReference type="AlphaFoldDB" id="A0A7W9C9W9"/>
<protein>
    <submittedName>
        <fullName evidence="2">Uncharacterized protein</fullName>
    </submittedName>
</protein>
<proteinExistence type="predicted"/>
<name>A0A7W9C9W9_9MICO</name>
<dbReference type="RefSeq" id="WP_184280960.1">
    <property type="nucleotide sequence ID" value="NZ_BAAAPG010000001.1"/>
</dbReference>
<evidence type="ECO:0000313" key="2">
    <source>
        <dbReference type="EMBL" id="MBB5741712.1"/>
    </source>
</evidence>
<keyword evidence="1" id="KW-0812">Transmembrane</keyword>
<feature type="transmembrane region" description="Helical" evidence="1">
    <location>
        <begin position="39"/>
        <end position="59"/>
    </location>
</feature>
<keyword evidence="1" id="KW-1133">Transmembrane helix</keyword>
<accession>A0A7W9C9W9</accession>
<reference evidence="2 3" key="1">
    <citation type="submission" date="2020-08" db="EMBL/GenBank/DDBJ databases">
        <title>Sequencing the genomes of 1000 actinobacteria strains.</title>
        <authorList>
            <person name="Klenk H.-P."/>
        </authorList>
    </citation>
    <scope>NUCLEOTIDE SEQUENCE [LARGE SCALE GENOMIC DNA]</scope>
    <source>
        <strain evidence="2 3">DSM 24823</strain>
    </source>
</reference>
<organism evidence="2 3">
    <name type="scientific">Microbacterium ginsengiterrae</name>
    <dbReference type="NCBI Taxonomy" id="546115"/>
    <lineage>
        <taxon>Bacteria</taxon>
        <taxon>Bacillati</taxon>
        <taxon>Actinomycetota</taxon>
        <taxon>Actinomycetes</taxon>
        <taxon>Micrococcales</taxon>
        <taxon>Microbacteriaceae</taxon>
        <taxon>Microbacterium</taxon>
    </lineage>
</organism>
<keyword evidence="3" id="KW-1185">Reference proteome</keyword>
<dbReference type="Proteomes" id="UP000517712">
    <property type="component" value="Unassembled WGS sequence"/>
</dbReference>
<dbReference type="EMBL" id="JACHMU010000001">
    <property type="protein sequence ID" value="MBB5741712.1"/>
    <property type="molecule type" value="Genomic_DNA"/>
</dbReference>
<evidence type="ECO:0000256" key="1">
    <source>
        <dbReference type="SAM" id="Phobius"/>
    </source>
</evidence>